<organism evidence="2 3">
    <name type="scientific">Frondihabitans cladoniiphilus</name>
    <dbReference type="NCBI Taxonomy" id="715785"/>
    <lineage>
        <taxon>Bacteria</taxon>
        <taxon>Bacillati</taxon>
        <taxon>Actinomycetota</taxon>
        <taxon>Actinomycetes</taxon>
        <taxon>Micrococcales</taxon>
        <taxon>Microbacteriaceae</taxon>
        <taxon>Frondihabitans</taxon>
    </lineage>
</organism>
<dbReference type="Proteomes" id="UP001501295">
    <property type="component" value="Unassembled WGS sequence"/>
</dbReference>
<accession>A0ABP8VYM1</accession>
<dbReference type="RefSeq" id="WP_345375824.1">
    <property type="nucleotide sequence ID" value="NZ_BAABLM010000003.1"/>
</dbReference>
<dbReference type="Gene3D" id="3.10.450.50">
    <property type="match status" value="1"/>
</dbReference>
<name>A0ABP8VYM1_9MICO</name>
<gene>
    <name evidence="2" type="ORF">GCM10025780_21240</name>
</gene>
<proteinExistence type="predicted"/>
<feature type="domain" description="SnoaL-like" evidence="1">
    <location>
        <begin position="5"/>
        <end position="139"/>
    </location>
</feature>
<dbReference type="InterPro" id="IPR032710">
    <property type="entry name" value="NTF2-like_dom_sf"/>
</dbReference>
<dbReference type="SUPFAM" id="SSF54427">
    <property type="entry name" value="NTF2-like"/>
    <property type="match status" value="1"/>
</dbReference>
<evidence type="ECO:0000313" key="2">
    <source>
        <dbReference type="EMBL" id="GAA4676387.1"/>
    </source>
</evidence>
<dbReference type="CDD" id="cd00531">
    <property type="entry name" value="NTF2_like"/>
    <property type="match status" value="1"/>
</dbReference>
<keyword evidence="3" id="KW-1185">Reference proteome</keyword>
<reference evidence="3" key="1">
    <citation type="journal article" date="2019" name="Int. J. Syst. Evol. Microbiol.">
        <title>The Global Catalogue of Microorganisms (GCM) 10K type strain sequencing project: providing services to taxonomists for standard genome sequencing and annotation.</title>
        <authorList>
            <consortium name="The Broad Institute Genomics Platform"/>
            <consortium name="The Broad Institute Genome Sequencing Center for Infectious Disease"/>
            <person name="Wu L."/>
            <person name="Ma J."/>
        </authorList>
    </citation>
    <scope>NUCLEOTIDE SEQUENCE [LARGE SCALE GENOMIC DNA]</scope>
    <source>
        <strain evidence="3">JCM 18956</strain>
    </source>
</reference>
<evidence type="ECO:0000313" key="3">
    <source>
        <dbReference type="Proteomes" id="UP001501295"/>
    </source>
</evidence>
<sequence length="161" mass="17092">MTTNEDVVAVTQVVLSSFTAPDAKDFDAYRDLHAEMVEVDFGGVNDTASDDGPAGGRISRDDLRDSAAATIGPVAVTQHMISSVVASIDGDDAVVTFYEQALHVHPALGDGPDINTWTIFGKGTHHLHRQPDGWKITSVRLRPTHSTGNPTFLADVAALVA</sequence>
<dbReference type="Pfam" id="PF13577">
    <property type="entry name" value="SnoaL_4"/>
    <property type="match status" value="1"/>
</dbReference>
<evidence type="ECO:0000259" key="1">
    <source>
        <dbReference type="Pfam" id="PF13577"/>
    </source>
</evidence>
<protein>
    <submittedName>
        <fullName evidence="2">Nuclear transport factor 2 family protein</fullName>
    </submittedName>
</protein>
<dbReference type="InterPro" id="IPR037401">
    <property type="entry name" value="SnoaL-like"/>
</dbReference>
<dbReference type="EMBL" id="BAABLM010000003">
    <property type="protein sequence ID" value="GAA4676387.1"/>
    <property type="molecule type" value="Genomic_DNA"/>
</dbReference>
<comment type="caution">
    <text evidence="2">The sequence shown here is derived from an EMBL/GenBank/DDBJ whole genome shotgun (WGS) entry which is preliminary data.</text>
</comment>